<dbReference type="EMBL" id="CAJOBC010082540">
    <property type="protein sequence ID" value="CAF4287947.1"/>
    <property type="molecule type" value="Genomic_DNA"/>
</dbReference>
<gene>
    <name evidence="1" type="ORF">GPM918_LOCUS32920</name>
    <name evidence="2" type="ORF">SRO942_LOCUS33591</name>
</gene>
<evidence type="ECO:0008006" key="4">
    <source>
        <dbReference type="Google" id="ProtNLM"/>
    </source>
</evidence>
<reference evidence="1" key="1">
    <citation type="submission" date="2021-02" db="EMBL/GenBank/DDBJ databases">
        <authorList>
            <person name="Nowell W R."/>
        </authorList>
    </citation>
    <scope>NUCLEOTIDE SEQUENCE</scope>
</reference>
<comment type="caution">
    <text evidence="1">The sequence shown here is derived from an EMBL/GenBank/DDBJ whole genome shotgun (WGS) entry which is preliminary data.</text>
</comment>
<dbReference type="EMBL" id="CAJNOQ010017131">
    <property type="protein sequence ID" value="CAF1393673.1"/>
    <property type="molecule type" value="Genomic_DNA"/>
</dbReference>
<dbReference type="Proteomes" id="UP000663829">
    <property type="component" value="Unassembled WGS sequence"/>
</dbReference>
<organism evidence="1 3">
    <name type="scientific">Didymodactylos carnosus</name>
    <dbReference type="NCBI Taxonomy" id="1234261"/>
    <lineage>
        <taxon>Eukaryota</taxon>
        <taxon>Metazoa</taxon>
        <taxon>Spiralia</taxon>
        <taxon>Gnathifera</taxon>
        <taxon>Rotifera</taxon>
        <taxon>Eurotatoria</taxon>
        <taxon>Bdelloidea</taxon>
        <taxon>Philodinida</taxon>
        <taxon>Philodinidae</taxon>
        <taxon>Didymodactylos</taxon>
    </lineage>
</organism>
<protein>
    <recommendedName>
        <fullName evidence="4">Integrase zinc-binding domain-containing protein</fullName>
    </recommendedName>
</protein>
<sequence>MPMETFFGAVTTKAQTKASVCPISSTHSDTSIEETSSLDDQPLQEEGHEFDVLAIAEAQKDLTKCSYILNDGILYTLFNRDAFTQKLIYVPSIILQQLLKAYHDAPGAGHFGFRRTYFNLKVPDQEPVPNNSVLTEFPEFLPRGIPRNN</sequence>
<dbReference type="OrthoDB" id="10027722at2759"/>
<accession>A0A815KSD9</accession>
<dbReference type="AlphaFoldDB" id="A0A815KSD9"/>
<proteinExistence type="predicted"/>
<evidence type="ECO:0000313" key="1">
    <source>
        <dbReference type="EMBL" id="CAF1393673.1"/>
    </source>
</evidence>
<keyword evidence="3" id="KW-1185">Reference proteome</keyword>
<evidence type="ECO:0000313" key="2">
    <source>
        <dbReference type="EMBL" id="CAF4287947.1"/>
    </source>
</evidence>
<dbReference type="Proteomes" id="UP000681722">
    <property type="component" value="Unassembled WGS sequence"/>
</dbReference>
<dbReference type="Gene3D" id="1.10.340.70">
    <property type="match status" value="1"/>
</dbReference>
<evidence type="ECO:0000313" key="3">
    <source>
        <dbReference type="Proteomes" id="UP000663829"/>
    </source>
</evidence>
<name>A0A815KSD9_9BILA</name>